<dbReference type="SUPFAM" id="SSF81660">
    <property type="entry name" value="Metal cation-transporting ATPase, ATP-binding domain N"/>
    <property type="match status" value="1"/>
</dbReference>
<dbReference type="InterPro" id="IPR001757">
    <property type="entry name" value="P_typ_ATPase"/>
</dbReference>
<dbReference type="Gene3D" id="3.40.50.1000">
    <property type="entry name" value="HAD superfamily/HAD-like"/>
    <property type="match status" value="1"/>
</dbReference>
<dbReference type="GO" id="GO:0005524">
    <property type="term" value="F:ATP binding"/>
    <property type="evidence" value="ECO:0007669"/>
    <property type="project" value="UniProtKB-KW"/>
</dbReference>
<dbReference type="SUPFAM" id="SSF81653">
    <property type="entry name" value="Calcium ATPase, transduction domain A"/>
    <property type="match status" value="1"/>
</dbReference>
<dbReference type="PROSITE" id="PS00154">
    <property type="entry name" value="ATPASE_E1_E2"/>
    <property type="match status" value="1"/>
</dbReference>
<accession>A0A7S8IXT3</accession>
<dbReference type="PANTHER" id="PTHR43294:SF21">
    <property type="entry name" value="CATION TRANSPORTING ATPASE"/>
    <property type="match status" value="1"/>
</dbReference>
<dbReference type="Pfam" id="PF00689">
    <property type="entry name" value="Cation_ATPase_C"/>
    <property type="match status" value="1"/>
</dbReference>
<evidence type="ECO:0000256" key="2">
    <source>
        <dbReference type="ARBA" id="ARBA00005675"/>
    </source>
</evidence>
<proteinExistence type="inferred from homology"/>
<evidence type="ECO:0000256" key="8">
    <source>
        <dbReference type="ARBA" id="ARBA00022989"/>
    </source>
</evidence>
<keyword evidence="6" id="KW-0067">ATP-binding</keyword>
<dbReference type="Pfam" id="PF00122">
    <property type="entry name" value="E1-E2_ATPase"/>
    <property type="match status" value="1"/>
</dbReference>
<feature type="transmembrane region" description="Helical" evidence="10">
    <location>
        <begin position="891"/>
        <end position="909"/>
    </location>
</feature>
<dbReference type="KEGG" id="nkf:Nkreftii_000312"/>
<dbReference type="InterPro" id="IPR023298">
    <property type="entry name" value="ATPase_P-typ_TM_dom_sf"/>
</dbReference>
<dbReference type="Gene3D" id="2.70.150.10">
    <property type="entry name" value="Calcium-transporting ATPase, cytoplasmic transduction domain A"/>
    <property type="match status" value="1"/>
</dbReference>
<feature type="transmembrane region" description="Helical" evidence="10">
    <location>
        <begin position="60"/>
        <end position="79"/>
    </location>
</feature>
<keyword evidence="3" id="KW-1003">Cell membrane</keyword>
<dbReference type="SUPFAM" id="SSF56784">
    <property type="entry name" value="HAD-like"/>
    <property type="match status" value="1"/>
</dbReference>
<sequence>MPELNHHDIHQLRIEDVLKRLETSNGGLAFDEAQRRLAQYGPNVLVEPDRYSPLRGLVRHFTHFLAILLWIAAGLSFAADFMQPGEGMATLGWAILGVIIINAGFAFFQEYKAEHAVQALRCLLPSKAWVTRGGQFVEAARSEIVPGDVLILEEGERVPADGRLIEAEGMRVDNAALTGESRPKRRIAEATQDGHWLDLQNLVFAGTTILSGHGRAVVFATGMRSEFGKIAALTTTVETAFSPLQQEIIKVTRIVGVISLAMGATFFVIGVSTGLGFWISAIFGIGIIVANVPEGLLPTVTLALAMSSQRMAKRNALIKHLPSVETLGCTKVICTDKTGTLTENRMKVDRFFADGLVIESREGCFFARGRLVSTTDAQRWRPFFDVLLHCHNAKRVRKSDGRFVVTGDPTEVALLEFAIEHGLAHQPPLWRMGELAFDADRKRMSTLHWAEGRLMAFTKGAPESVLPLCASTHVHGNAITMTSDERTRILSQSRSFAEQAYRVLAVAMREVAHQPEHIEVETIESDLTFLGLVAMMDPPHREVPEAITKCQRAGVRIVMVTGDHPLTALAVARKIGLVPNQAAPSPSSFVPVIEGSQLDKTSDEQLRQLLTPARPGEPDPVFARMAPRHKMRIVSTFKEMGEVVAVTGDGVNDAPALKKADIGIAMGITGTDVAKETADMILLDDNFATIVSAIEEGRTVYDNIRKFSSYILASNVPEIVPFLGYGFIGMPLSLTIPQILAVDLGTDMIPALGLGTERPQSDVMDLPPRARSERLLSLPILLRAYLFLGVIEAVVAMGGFFLFLYSQGWTWGTHLDWSSPLYKQATTVTFAGIVLAQVANVFACRSDHLSVSKLGWGTNPLIVWGILTELIILSLIAYTPIGNQVFGTSPLPLWIFGPLVLGALALLLGEEGRKIIANQYNRKIHTHTETTQVMHHDH</sequence>
<evidence type="ECO:0000313" key="13">
    <source>
        <dbReference type="Proteomes" id="UP000593737"/>
    </source>
</evidence>
<dbReference type="Pfam" id="PF00690">
    <property type="entry name" value="Cation_ATPase_N"/>
    <property type="match status" value="1"/>
</dbReference>
<protein>
    <submittedName>
        <fullName evidence="12">ATPase</fullName>
    </submittedName>
</protein>
<dbReference type="GO" id="GO:0005886">
    <property type="term" value="C:plasma membrane"/>
    <property type="evidence" value="ECO:0007669"/>
    <property type="project" value="UniProtKB-SubCell"/>
</dbReference>
<feature type="transmembrane region" description="Helical" evidence="10">
    <location>
        <begin position="277"/>
        <end position="305"/>
    </location>
</feature>
<keyword evidence="9 10" id="KW-0472">Membrane</keyword>
<evidence type="ECO:0000313" key="12">
    <source>
        <dbReference type="EMBL" id="QPD02538.1"/>
    </source>
</evidence>
<evidence type="ECO:0000256" key="4">
    <source>
        <dbReference type="ARBA" id="ARBA00022692"/>
    </source>
</evidence>
<reference evidence="12 13" key="1">
    <citation type="journal article" date="2020" name="ISME J.">
        <title>Enrichment and physiological characterization of a novel comammox Nitrospira indicates ammonium inhibition of complete nitrification.</title>
        <authorList>
            <person name="Sakoula D."/>
            <person name="Koch H."/>
            <person name="Frank J."/>
            <person name="Jetten M.S.M."/>
            <person name="van Kessel M.A.H.J."/>
            <person name="Lucker S."/>
        </authorList>
    </citation>
    <scope>NUCLEOTIDE SEQUENCE [LARGE SCALE GENOMIC DNA]</scope>
    <source>
        <strain evidence="12">Comreactor17</strain>
    </source>
</reference>
<evidence type="ECO:0000256" key="3">
    <source>
        <dbReference type="ARBA" id="ARBA00022475"/>
    </source>
</evidence>
<dbReference type="GO" id="GO:0016887">
    <property type="term" value="F:ATP hydrolysis activity"/>
    <property type="evidence" value="ECO:0007669"/>
    <property type="project" value="InterPro"/>
</dbReference>
<dbReference type="InterPro" id="IPR023299">
    <property type="entry name" value="ATPase_P-typ_cyto_dom_N"/>
</dbReference>
<dbReference type="Proteomes" id="UP000593737">
    <property type="component" value="Chromosome"/>
</dbReference>
<evidence type="ECO:0000256" key="10">
    <source>
        <dbReference type="SAM" id="Phobius"/>
    </source>
</evidence>
<dbReference type="InterPro" id="IPR018303">
    <property type="entry name" value="ATPase_P-typ_P_site"/>
</dbReference>
<dbReference type="SFLD" id="SFLDS00003">
    <property type="entry name" value="Haloacid_Dehalogenase"/>
    <property type="match status" value="1"/>
</dbReference>
<dbReference type="Gene3D" id="1.20.1110.10">
    <property type="entry name" value="Calcium-transporting ATPase, transmembrane domain"/>
    <property type="match status" value="1"/>
</dbReference>
<dbReference type="InterPro" id="IPR050510">
    <property type="entry name" value="Cation_transp_ATPase_P-type"/>
</dbReference>
<keyword evidence="8 10" id="KW-1133">Transmembrane helix</keyword>
<comment type="subcellular location">
    <subcellularLocation>
        <location evidence="1">Cell membrane</location>
        <topology evidence="1">Multi-pass membrane protein</topology>
    </subcellularLocation>
</comment>
<organism evidence="12 13">
    <name type="scientific">Candidatus Nitrospira kreftii</name>
    <dbReference type="NCBI Taxonomy" id="2652173"/>
    <lineage>
        <taxon>Bacteria</taxon>
        <taxon>Pseudomonadati</taxon>
        <taxon>Nitrospirota</taxon>
        <taxon>Nitrospiria</taxon>
        <taxon>Nitrospirales</taxon>
        <taxon>Nitrospiraceae</taxon>
        <taxon>Nitrospira</taxon>
    </lineage>
</organism>
<dbReference type="SUPFAM" id="SSF81665">
    <property type="entry name" value="Calcium ATPase, transmembrane domain M"/>
    <property type="match status" value="1"/>
</dbReference>
<comment type="similarity">
    <text evidence="2">Belongs to the cation transport ATPase (P-type) (TC 3.A.3) family. Type IIA subfamily.</text>
</comment>
<evidence type="ECO:0000256" key="5">
    <source>
        <dbReference type="ARBA" id="ARBA00022741"/>
    </source>
</evidence>
<dbReference type="Gene3D" id="3.40.1110.10">
    <property type="entry name" value="Calcium-transporting ATPase, cytoplasmic domain N"/>
    <property type="match status" value="1"/>
</dbReference>
<dbReference type="PRINTS" id="PR00119">
    <property type="entry name" value="CATATPASE"/>
</dbReference>
<evidence type="ECO:0000256" key="9">
    <source>
        <dbReference type="ARBA" id="ARBA00023136"/>
    </source>
</evidence>
<keyword evidence="4 10" id="KW-0812">Transmembrane</keyword>
<feature type="transmembrane region" description="Helical" evidence="10">
    <location>
        <begin position="856"/>
        <end position="879"/>
    </location>
</feature>
<dbReference type="PRINTS" id="PR00121">
    <property type="entry name" value="NAKATPASE"/>
</dbReference>
<dbReference type="InterPro" id="IPR023214">
    <property type="entry name" value="HAD_sf"/>
</dbReference>
<dbReference type="SFLD" id="SFLDG00002">
    <property type="entry name" value="C1.7:_P-type_atpase_like"/>
    <property type="match status" value="1"/>
</dbReference>
<dbReference type="InterPro" id="IPR036412">
    <property type="entry name" value="HAD-like_sf"/>
</dbReference>
<dbReference type="SMART" id="SM00831">
    <property type="entry name" value="Cation_ATPase_N"/>
    <property type="match status" value="1"/>
</dbReference>
<evidence type="ECO:0000256" key="7">
    <source>
        <dbReference type="ARBA" id="ARBA00022967"/>
    </source>
</evidence>
<dbReference type="InterPro" id="IPR044492">
    <property type="entry name" value="P_typ_ATPase_HD_dom"/>
</dbReference>
<evidence type="ECO:0000256" key="1">
    <source>
        <dbReference type="ARBA" id="ARBA00004651"/>
    </source>
</evidence>
<feature type="transmembrane region" description="Helical" evidence="10">
    <location>
        <begin position="825"/>
        <end position="844"/>
    </location>
</feature>
<dbReference type="Pfam" id="PF13246">
    <property type="entry name" value="Cation_ATPase"/>
    <property type="match status" value="1"/>
</dbReference>
<keyword evidence="7" id="KW-1278">Translocase</keyword>
<evidence type="ECO:0000256" key="6">
    <source>
        <dbReference type="ARBA" id="ARBA00022840"/>
    </source>
</evidence>
<dbReference type="SFLD" id="SFLDF00027">
    <property type="entry name" value="p-type_atpase"/>
    <property type="match status" value="1"/>
</dbReference>
<keyword evidence="5" id="KW-0547">Nucleotide-binding</keyword>
<dbReference type="PANTHER" id="PTHR43294">
    <property type="entry name" value="SODIUM/POTASSIUM-TRANSPORTING ATPASE SUBUNIT ALPHA"/>
    <property type="match status" value="1"/>
</dbReference>
<feature type="transmembrane region" description="Helical" evidence="10">
    <location>
        <begin position="91"/>
        <end position="108"/>
    </location>
</feature>
<dbReference type="FunFam" id="3.40.50.1000:FF:000028">
    <property type="entry name" value="Calcium-transporting P-type ATPase, putative"/>
    <property type="match status" value="1"/>
</dbReference>
<dbReference type="InterPro" id="IPR004014">
    <property type="entry name" value="ATPase_P-typ_cation-transptr_N"/>
</dbReference>
<feature type="transmembrane region" description="Helical" evidence="10">
    <location>
        <begin position="784"/>
        <end position="805"/>
    </location>
</feature>
<dbReference type="NCBIfam" id="TIGR01494">
    <property type="entry name" value="ATPase_P-type"/>
    <property type="match status" value="2"/>
</dbReference>
<gene>
    <name evidence="12" type="ORF">Nkreftii_000312</name>
</gene>
<dbReference type="EMBL" id="CP047423">
    <property type="protein sequence ID" value="QPD02538.1"/>
    <property type="molecule type" value="Genomic_DNA"/>
</dbReference>
<dbReference type="AlphaFoldDB" id="A0A7S8IXT3"/>
<dbReference type="InterPro" id="IPR006068">
    <property type="entry name" value="ATPase_P-typ_cation-transptr_C"/>
</dbReference>
<name>A0A7S8IXT3_9BACT</name>
<feature type="domain" description="Cation-transporting P-type ATPase N-terminal" evidence="11">
    <location>
        <begin position="8"/>
        <end position="81"/>
    </location>
</feature>
<feature type="transmembrane region" description="Helical" evidence="10">
    <location>
        <begin position="251"/>
        <end position="271"/>
    </location>
</feature>
<dbReference type="InterPro" id="IPR059000">
    <property type="entry name" value="ATPase_P-type_domA"/>
</dbReference>
<evidence type="ECO:0000259" key="11">
    <source>
        <dbReference type="SMART" id="SM00831"/>
    </source>
</evidence>
<dbReference type="InterPro" id="IPR008250">
    <property type="entry name" value="ATPase_P-typ_transduc_dom_A_sf"/>
</dbReference>